<dbReference type="RefSeq" id="WP_350241124.1">
    <property type="nucleotide sequence ID" value="NZ_CP158297.1"/>
</dbReference>
<sequence length="556" mass="58720">MPVFFPGIRTQDLSLTLTATNGYGPIEFNTSNGGRNAGDGNTLTLNENIYTRGLGVHAGSEIHITGSGFTLPACSVFQARVGVDDEVNSNGSVVFQVYADGQRLYDSGVMTGTSAGQQVYVPIGGKHDLRFVVTNAGDGSSYDHADWINPTISCPPQYGQAGTVDRSYQGGGATSVGGVAAALDPDNTVLLLQQNGTSNTLVRVQENGQQSQVQLQLAARAVVVQPDHKILVGGQLNHTFAITRYNPDLTVDATYGKGGSVITNLAITQDGYTYDAGINALVLQPDGRLIAVGSAPGLYYPSPSQPSITWVDGGNYALARYTSSGQLDPSFGTGGVVNSGFSLPQDPATRFTEHARAVALQPDGKVVIGGVRYHDSEVDSTVVRFTSTGSLDTAFLKDQNHQGIIRAAYSEFSDVAVQPDGHIVAVGATGRFTTTALLARLNPDGSQDRQLLYSYSSSCRAYCQDAFTHVLAQPDGRLVMTANYQAPAPGLPDFKPLLMRFTPSLNFDKTFGADGSGVVEGDATNEGDPGKYTSVLQQKDGKLMVVGTASITRYFP</sequence>
<dbReference type="NCBIfam" id="TIGR02608">
    <property type="entry name" value="delta_60_rpt"/>
    <property type="match status" value="4"/>
</dbReference>
<dbReference type="Gene3D" id="2.80.10.50">
    <property type="match status" value="2"/>
</dbReference>
<dbReference type="Pfam" id="PF17164">
    <property type="entry name" value="DUF5122"/>
    <property type="match status" value="4"/>
</dbReference>
<dbReference type="SUPFAM" id="SSF101898">
    <property type="entry name" value="NHL repeat"/>
    <property type="match status" value="1"/>
</dbReference>
<dbReference type="AlphaFoldDB" id="A0AAU7U634"/>
<evidence type="ECO:0000259" key="1">
    <source>
        <dbReference type="SMART" id="SM00776"/>
    </source>
</evidence>
<gene>
    <name evidence="2" type="ORF">ABOD76_02400</name>
</gene>
<evidence type="ECO:0000313" key="2">
    <source>
        <dbReference type="EMBL" id="XBV83556.1"/>
    </source>
</evidence>
<dbReference type="Gene3D" id="2.60.120.1060">
    <property type="entry name" value="NPCBM/NEW2 domain"/>
    <property type="match status" value="1"/>
</dbReference>
<dbReference type="Pfam" id="PF08305">
    <property type="entry name" value="NPCBM"/>
    <property type="match status" value="1"/>
</dbReference>
<keyword evidence="2" id="KW-0614">Plasmid</keyword>
<dbReference type="InterPro" id="IPR013431">
    <property type="entry name" value="Delta_60_rpt"/>
</dbReference>
<dbReference type="InterPro" id="IPR013222">
    <property type="entry name" value="Glyco_hyd_98_carb-bd"/>
</dbReference>
<reference evidence="2" key="1">
    <citation type="submission" date="2024-06" db="EMBL/GenBank/DDBJ databases">
        <title>Draft Genome Sequence of Deinococcus sonorensis Type Strain KR-87, a Biofilm Producing Representative of the Genus Deinococcus.</title>
        <authorList>
            <person name="Boren L.S."/>
            <person name="Grosso R.A."/>
            <person name="Hugenberg-Cox A.N."/>
            <person name="Hill J.T.E."/>
            <person name="Albert C.M."/>
            <person name="Tuohy J.M."/>
        </authorList>
    </citation>
    <scope>NUCLEOTIDE SEQUENCE</scope>
    <source>
        <strain evidence="2">KR-87</strain>
        <plasmid evidence="2">pDson01</plasmid>
    </source>
</reference>
<dbReference type="SMART" id="SM00776">
    <property type="entry name" value="NPCBM"/>
    <property type="match status" value="1"/>
</dbReference>
<proteinExistence type="predicted"/>
<name>A0AAU7U634_9DEIO</name>
<dbReference type="InterPro" id="IPR008979">
    <property type="entry name" value="Galactose-bd-like_sf"/>
</dbReference>
<accession>A0AAU7U634</accession>
<geneLocation type="plasmid" evidence="2">
    <name>pDson01</name>
</geneLocation>
<dbReference type="EMBL" id="CP158297">
    <property type="protein sequence ID" value="XBV83556.1"/>
    <property type="molecule type" value="Genomic_DNA"/>
</dbReference>
<protein>
    <submittedName>
        <fullName evidence="2">NPCBM/NEW2 domain-containing protein</fullName>
    </submittedName>
</protein>
<dbReference type="KEGG" id="dsc:ABOD76_02400"/>
<dbReference type="InterPro" id="IPR038637">
    <property type="entry name" value="NPCBM_sf"/>
</dbReference>
<feature type="domain" description="Glycosyl hydrolase family 98 putative carbohydrate-binding module" evidence="1">
    <location>
        <begin position="6"/>
        <end position="154"/>
    </location>
</feature>
<dbReference type="SUPFAM" id="SSF49785">
    <property type="entry name" value="Galactose-binding domain-like"/>
    <property type="match status" value="1"/>
</dbReference>
<organism evidence="2">
    <name type="scientific">Deinococcus sonorensis KR-87</name>
    <dbReference type="NCBI Taxonomy" id="694439"/>
    <lineage>
        <taxon>Bacteria</taxon>
        <taxon>Thermotogati</taxon>
        <taxon>Deinococcota</taxon>
        <taxon>Deinococci</taxon>
        <taxon>Deinococcales</taxon>
        <taxon>Deinococcaceae</taxon>
        <taxon>Deinococcus</taxon>
    </lineage>
</organism>